<dbReference type="PANTHER" id="PTHR33495:SF2">
    <property type="entry name" value="ANTI-SIGMA FACTOR ANTAGONIST TM_1081-RELATED"/>
    <property type="match status" value="1"/>
</dbReference>
<reference evidence="2 3" key="1">
    <citation type="journal article" date="2009" name="PLoS ONE">
        <title>The complete genome of Teredinibacter turnerae T7901: an intracellular endosymbiont of marine wood-boring bivalves (shipworms).</title>
        <authorList>
            <person name="Yang J.C."/>
            <person name="Madupu R."/>
            <person name="Durkin A.S."/>
            <person name="Ekborg N.A."/>
            <person name="Pedamallu C.S."/>
            <person name="Hostetler J.B."/>
            <person name="Radune D."/>
            <person name="Toms B.S."/>
            <person name="Henrissat B."/>
            <person name="Coutinho P.M."/>
            <person name="Schwarz S."/>
            <person name="Field L."/>
            <person name="Trindade-Silva A.E."/>
            <person name="Soares C.A.G."/>
            <person name="Elshahawi S."/>
            <person name="Hanora A."/>
            <person name="Schmidt E.W."/>
            <person name="Haygood M.G."/>
            <person name="Posfai J."/>
            <person name="Benner J."/>
            <person name="Madinger C."/>
            <person name="Nove J."/>
            <person name="Anton B."/>
            <person name="Chaudhary K."/>
            <person name="Foster J."/>
            <person name="Holman A."/>
            <person name="Kumar S."/>
            <person name="Lessard P.A."/>
            <person name="Luyten Y.A."/>
            <person name="Slatko B."/>
            <person name="Wood N."/>
            <person name="Wu B."/>
            <person name="Teplitski M."/>
            <person name="Mougous J.D."/>
            <person name="Ward N."/>
            <person name="Eisen J.A."/>
            <person name="Badger J.H."/>
            <person name="Distel D.L."/>
        </authorList>
    </citation>
    <scope>NUCLEOTIDE SEQUENCE [LARGE SCALE GENOMIC DNA]</scope>
    <source>
        <strain evidence="3">ATCC 39867 / T7901</strain>
    </source>
</reference>
<dbReference type="CDD" id="cd07043">
    <property type="entry name" value="STAS_anti-anti-sigma_factors"/>
    <property type="match status" value="1"/>
</dbReference>
<dbReference type="PANTHER" id="PTHR33495">
    <property type="entry name" value="ANTI-SIGMA FACTOR ANTAGONIST TM_1081-RELATED-RELATED"/>
    <property type="match status" value="1"/>
</dbReference>
<gene>
    <name evidence="2" type="ordered locus">TERTU_1083</name>
</gene>
<sequence length="169" mass="18718">MSSGEIKVAEHNGVYVIKMEGDVRLTLCLSFDEFIEQMFDAPDFCSVVFDLSDALAIDSTTLGLMAKISIKGRALHYDDPTVVSNNPSITRLLSSMGFEDIFNIVDSTQALRQLACKPDNPVVLDEKVCDEQSVQARVIEAHKLLMAMNAANHDTFRELVDTLENSAHH</sequence>
<dbReference type="OrthoDB" id="8685730at2"/>
<dbReference type="Gene3D" id="3.30.750.24">
    <property type="entry name" value="STAS domain"/>
    <property type="match status" value="1"/>
</dbReference>
<protein>
    <submittedName>
        <fullName evidence="2">Anti-anti-sigma factor</fullName>
    </submittedName>
</protein>
<dbReference type="PROSITE" id="PS50801">
    <property type="entry name" value="STAS"/>
    <property type="match status" value="1"/>
</dbReference>
<dbReference type="InterPro" id="IPR036513">
    <property type="entry name" value="STAS_dom_sf"/>
</dbReference>
<dbReference type="RefSeq" id="WP_015819746.1">
    <property type="nucleotide sequence ID" value="NC_012997.1"/>
</dbReference>
<dbReference type="STRING" id="377629.TERTU_1083"/>
<dbReference type="GO" id="GO:0043856">
    <property type="term" value="F:anti-sigma factor antagonist activity"/>
    <property type="evidence" value="ECO:0007669"/>
    <property type="project" value="TreeGrafter"/>
</dbReference>
<name>C5BR06_TERTT</name>
<evidence type="ECO:0000259" key="1">
    <source>
        <dbReference type="PROSITE" id="PS50801"/>
    </source>
</evidence>
<dbReference type="PIRSF" id="PIRSF029548">
    <property type="entry name" value="UCP029548"/>
    <property type="match status" value="1"/>
</dbReference>
<dbReference type="InterPro" id="IPR014557">
    <property type="entry name" value="UCP029548_STAS-type"/>
</dbReference>
<dbReference type="Proteomes" id="UP000009080">
    <property type="component" value="Chromosome"/>
</dbReference>
<dbReference type="eggNOG" id="COG1366">
    <property type="taxonomic scope" value="Bacteria"/>
</dbReference>
<accession>C5BR06</accession>
<evidence type="ECO:0000313" key="2">
    <source>
        <dbReference type="EMBL" id="ACR13631.1"/>
    </source>
</evidence>
<dbReference type="EMBL" id="CP001614">
    <property type="protein sequence ID" value="ACR13631.1"/>
    <property type="molecule type" value="Genomic_DNA"/>
</dbReference>
<dbReference type="Pfam" id="PF01740">
    <property type="entry name" value="STAS"/>
    <property type="match status" value="1"/>
</dbReference>
<evidence type="ECO:0000313" key="3">
    <source>
        <dbReference type="Proteomes" id="UP000009080"/>
    </source>
</evidence>
<proteinExistence type="predicted"/>
<dbReference type="SUPFAM" id="SSF52091">
    <property type="entry name" value="SpoIIaa-like"/>
    <property type="match status" value="1"/>
</dbReference>
<keyword evidence="3" id="KW-1185">Reference proteome</keyword>
<organism evidence="2 3">
    <name type="scientific">Teredinibacter turnerae (strain ATCC 39867 / T7901)</name>
    <dbReference type="NCBI Taxonomy" id="377629"/>
    <lineage>
        <taxon>Bacteria</taxon>
        <taxon>Pseudomonadati</taxon>
        <taxon>Pseudomonadota</taxon>
        <taxon>Gammaproteobacteria</taxon>
        <taxon>Cellvibrionales</taxon>
        <taxon>Cellvibrionaceae</taxon>
        <taxon>Teredinibacter</taxon>
    </lineage>
</organism>
<dbReference type="KEGG" id="ttu:TERTU_1083"/>
<feature type="domain" description="STAS" evidence="1">
    <location>
        <begin position="4"/>
        <end position="103"/>
    </location>
</feature>
<dbReference type="AlphaFoldDB" id="C5BR06"/>
<dbReference type="InterPro" id="IPR002645">
    <property type="entry name" value="STAS_dom"/>
</dbReference>
<dbReference type="HOGENOM" id="CLU_130803_1_0_6"/>